<evidence type="ECO:0000313" key="4">
    <source>
        <dbReference type="EMBL" id="UWZ82009.1"/>
    </source>
</evidence>
<dbReference type="PANTHER" id="PTHR44591">
    <property type="entry name" value="STRESS RESPONSE REGULATOR PROTEIN 1"/>
    <property type="match status" value="1"/>
</dbReference>
<evidence type="ECO:0000313" key="5">
    <source>
        <dbReference type="Proteomes" id="UP001059380"/>
    </source>
</evidence>
<dbReference type="KEGG" id="orp:MOP44_15670"/>
<dbReference type="Gene3D" id="3.40.50.2300">
    <property type="match status" value="1"/>
</dbReference>
<dbReference type="PROSITE" id="PS50110">
    <property type="entry name" value="RESPONSE_REGULATORY"/>
    <property type="match status" value="1"/>
</dbReference>
<dbReference type="Pfam" id="PF00072">
    <property type="entry name" value="Response_reg"/>
    <property type="match status" value="1"/>
</dbReference>
<dbReference type="PANTHER" id="PTHR44591:SF3">
    <property type="entry name" value="RESPONSE REGULATORY DOMAIN-CONTAINING PROTEIN"/>
    <property type="match status" value="1"/>
</dbReference>
<name>A0A9J7BHM1_9BACT</name>
<dbReference type="EMBL" id="CP093313">
    <property type="protein sequence ID" value="UWZ82009.1"/>
    <property type="molecule type" value="Genomic_DNA"/>
</dbReference>
<protein>
    <submittedName>
        <fullName evidence="4">Response regulator</fullName>
    </submittedName>
</protein>
<dbReference type="Proteomes" id="UP001059380">
    <property type="component" value="Chromosome"/>
</dbReference>
<evidence type="ECO:0000259" key="3">
    <source>
        <dbReference type="PROSITE" id="PS50110"/>
    </source>
</evidence>
<keyword evidence="1 2" id="KW-0597">Phosphoprotein</keyword>
<dbReference type="RefSeq" id="WP_260791029.1">
    <property type="nucleotide sequence ID" value="NZ_CP093313.1"/>
</dbReference>
<dbReference type="InterPro" id="IPR011006">
    <property type="entry name" value="CheY-like_superfamily"/>
</dbReference>
<dbReference type="SMART" id="SM00448">
    <property type="entry name" value="REC"/>
    <property type="match status" value="1"/>
</dbReference>
<accession>A0A9J7BHM1</accession>
<feature type="modified residue" description="4-aspartylphosphate" evidence="2">
    <location>
        <position position="51"/>
    </location>
</feature>
<evidence type="ECO:0000256" key="2">
    <source>
        <dbReference type="PROSITE-ProRule" id="PRU00169"/>
    </source>
</evidence>
<dbReference type="SUPFAM" id="SSF52172">
    <property type="entry name" value="CheY-like"/>
    <property type="match status" value="1"/>
</dbReference>
<dbReference type="InterPro" id="IPR001789">
    <property type="entry name" value="Sig_transdc_resp-reg_receiver"/>
</dbReference>
<sequence>MKVLVVDDQPLIADTLAEILENAGFEALSAHDGWEALALAERLRPHWVISDVLMPRMNGVELAITVQQKYPRTAVLLFSGQAGISDVLEEGKQRGYEFELIAKPIHPLKLIQRLKQM</sequence>
<proteinExistence type="predicted"/>
<dbReference type="GO" id="GO:0000160">
    <property type="term" value="P:phosphorelay signal transduction system"/>
    <property type="evidence" value="ECO:0007669"/>
    <property type="project" value="InterPro"/>
</dbReference>
<dbReference type="CDD" id="cd00156">
    <property type="entry name" value="REC"/>
    <property type="match status" value="1"/>
</dbReference>
<evidence type="ECO:0000256" key="1">
    <source>
        <dbReference type="ARBA" id="ARBA00022553"/>
    </source>
</evidence>
<reference evidence="4" key="1">
    <citation type="submission" date="2021-04" db="EMBL/GenBank/DDBJ databases">
        <title>Phylogenetic analysis of Acidobacteriaceae.</title>
        <authorList>
            <person name="Qiu L."/>
            <person name="Zhang Q."/>
        </authorList>
    </citation>
    <scope>NUCLEOTIDE SEQUENCE</scope>
    <source>
        <strain evidence="4">DSM 25168</strain>
    </source>
</reference>
<feature type="domain" description="Response regulatory" evidence="3">
    <location>
        <begin position="2"/>
        <end position="117"/>
    </location>
</feature>
<dbReference type="InterPro" id="IPR050595">
    <property type="entry name" value="Bact_response_regulator"/>
</dbReference>
<keyword evidence="5" id="KW-1185">Reference proteome</keyword>
<dbReference type="AlphaFoldDB" id="A0A9J7BHM1"/>
<gene>
    <name evidence="4" type="ORF">MOP44_15670</name>
</gene>
<organism evidence="4 5">
    <name type="scientific">Occallatibacter riparius</name>
    <dbReference type="NCBI Taxonomy" id="1002689"/>
    <lineage>
        <taxon>Bacteria</taxon>
        <taxon>Pseudomonadati</taxon>
        <taxon>Acidobacteriota</taxon>
        <taxon>Terriglobia</taxon>
        <taxon>Terriglobales</taxon>
        <taxon>Acidobacteriaceae</taxon>
        <taxon>Occallatibacter</taxon>
    </lineage>
</organism>